<reference evidence="1 2" key="1">
    <citation type="submission" date="2023-08" db="EMBL/GenBank/DDBJ databases">
        <title>Functional and genomic diversity of the sorghum phyllosphere microbiome.</title>
        <authorList>
            <person name="Shade A."/>
        </authorList>
    </citation>
    <scope>NUCLEOTIDE SEQUENCE [LARGE SCALE GENOMIC DNA]</scope>
    <source>
        <strain evidence="1 2">SORGH_AS_0445</strain>
    </source>
</reference>
<evidence type="ECO:0000313" key="2">
    <source>
        <dbReference type="Proteomes" id="UP001249291"/>
    </source>
</evidence>
<dbReference type="RefSeq" id="WP_309690318.1">
    <property type="nucleotide sequence ID" value="NZ_JAVIZQ010000001.1"/>
</dbReference>
<comment type="caution">
    <text evidence="1">The sequence shown here is derived from an EMBL/GenBank/DDBJ whole genome shotgun (WGS) entry which is preliminary data.</text>
</comment>
<evidence type="ECO:0000313" key="1">
    <source>
        <dbReference type="EMBL" id="MDR6142392.1"/>
    </source>
</evidence>
<accession>A0ABU1HRD6</accession>
<name>A0ABU1HRD6_9MICO</name>
<protein>
    <submittedName>
        <fullName evidence="1">Uncharacterized protein</fullName>
    </submittedName>
</protein>
<gene>
    <name evidence="1" type="ORF">QE375_001946</name>
</gene>
<dbReference type="EMBL" id="JAVIZQ010000001">
    <property type="protein sequence ID" value="MDR6142392.1"/>
    <property type="molecule type" value="Genomic_DNA"/>
</dbReference>
<sequence length="107" mass="11843">MRLQPRFTPHTVTVRDLVAAGGMGSKHAAPRDVDQVWVVDERQAIIDASGAEIISNTQVSTNVDEIIPLGSLVTVWKGEPGERQAKVVKISVFRHRRLPQSQTLYLT</sequence>
<dbReference type="Proteomes" id="UP001249291">
    <property type="component" value="Unassembled WGS sequence"/>
</dbReference>
<proteinExistence type="predicted"/>
<keyword evidence="2" id="KW-1185">Reference proteome</keyword>
<organism evidence="1 2">
    <name type="scientific">Microbacterium foliorum</name>
    <dbReference type="NCBI Taxonomy" id="104336"/>
    <lineage>
        <taxon>Bacteria</taxon>
        <taxon>Bacillati</taxon>
        <taxon>Actinomycetota</taxon>
        <taxon>Actinomycetes</taxon>
        <taxon>Micrococcales</taxon>
        <taxon>Microbacteriaceae</taxon>
        <taxon>Microbacterium</taxon>
    </lineage>
</organism>